<protein>
    <recommendedName>
        <fullName evidence="5">ABC transporter domain-containing protein</fullName>
    </recommendedName>
</protein>
<dbReference type="Gene3D" id="3.40.50.300">
    <property type="entry name" value="P-loop containing nucleotide triphosphate hydrolases"/>
    <property type="match status" value="1"/>
</dbReference>
<dbReference type="PROSITE" id="PS00211">
    <property type="entry name" value="ABC_TRANSPORTER_1"/>
    <property type="match status" value="1"/>
</dbReference>
<comment type="similarity">
    <text evidence="1">Belongs to the ABC transporter superfamily.</text>
</comment>
<dbReference type="InterPro" id="IPR027417">
    <property type="entry name" value="P-loop_NTPase"/>
</dbReference>
<dbReference type="GO" id="GO:0005524">
    <property type="term" value="F:ATP binding"/>
    <property type="evidence" value="ECO:0007669"/>
    <property type="project" value="UniProtKB-KW"/>
</dbReference>
<evidence type="ECO:0000256" key="2">
    <source>
        <dbReference type="ARBA" id="ARBA00022448"/>
    </source>
</evidence>
<evidence type="ECO:0000259" key="5">
    <source>
        <dbReference type="PROSITE" id="PS50893"/>
    </source>
</evidence>
<dbReference type="STRING" id="1631356.VV01_21925"/>
<dbReference type="InterPro" id="IPR003439">
    <property type="entry name" value="ABC_transporter-like_ATP-bd"/>
</dbReference>
<dbReference type="InterPro" id="IPR003593">
    <property type="entry name" value="AAA+_ATPase"/>
</dbReference>
<evidence type="ECO:0000256" key="3">
    <source>
        <dbReference type="ARBA" id="ARBA00022741"/>
    </source>
</evidence>
<dbReference type="SUPFAM" id="SSF52540">
    <property type="entry name" value="P-loop containing nucleoside triphosphate hydrolases"/>
    <property type="match status" value="1"/>
</dbReference>
<keyword evidence="2" id="KW-0813">Transport</keyword>
<proteinExistence type="inferred from homology"/>
<comment type="caution">
    <text evidence="6">The sequence shown here is derived from an EMBL/GenBank/DDBJ whole genome shotgun (WGS) entry which is preliminary data.</text>
</comment>
<gene>
    <name evidence="6" type="ORF">VV01_21925</name>
</gene>
<dbReference type="SMART" id="SM00382">
    <property type="entry name" value="AAA"/>
    <property type="match status" value="1"/>
</dbReference>
<keyword evidence="3" id="KW-0547">Nucleotide-binding</keyword>
<evidence type="ECO:0000313" key="6">
    <source>
        <dbReference type="EMBL" id="KNX35917.1"/>
    </source>
</evidence>
<evidence type="ECO:0000313" key="7">
    <source>
        <dbReference type="Proteomes" id="UP000037397"/>
    </source>
</evidence>
<dbReference type="EMBL" id="LAIR01000003">
    <property type="protein sequence ID" value="KNX35917.1"/>
    <property type="molecule type" value="Genomic_DNA"/>
</dbReference>
<feature type="domain" description="ABC transporter" evidence="5">
    <location>
        <begin position="4"/>
        <end position="229"/>
    </location>
</feature>
<dbReference type="InterPro" id="IPR017871">
    <property type="entry name" value="ABC_transporter-like_CS"/>
</dbReference>
<keyword evidence="4" id="KW-0067">ATP-binding</keyword>
<dbReference type="OrthoDB" id="9804819at2"/>
<accession>A0A0L6CDM3</accession>
<name>A0A0L6CDM3_9MICO</name>
<dbReference type="PANTHER" id="PTHR43335">
    <property type="entry name" value="ABC TRANSPORTER, ATP-BINDING PROTEIN"/>
    <property type="match status" value="1"/>
</dbReference>
<dbReference type="PROSITE" id="PS50893">
    <property type="entry name" value="ABC_TRANSPORTER_2"/>
    <property type="match status" value="1"/>
</dbReference>
<organism evidence="6 7">
    <name type="scientific">Luteipulveratus halotolerans</name>
    <dbReference type="NCBI Taxonomy" id="1631356"/>
    <lineage>
        <taxon>Bacteria</taxon>
        <taxon>Bacillati</taxon>
        <taxon>Actinomycetota</taxon>
        <taxon>Actinomycetes</taxon>
        <taxon>Micrococcales</taxon>
        <taxon>Dermacoccaceae</taxon>
        <taxon>Luteipulveratus</taxon>
    </lineage>
</organism>
<dbReference type="Proteomes" id="UP000037397">
    <property type="component" value="Unassembled WGS sequence"/>
</dbReference>
<dbReference type="PANTHER" id="PTHR43335:SF2">
    <property type="entry name" value="ABC TRANSPORTER, ATP-BINDING PROTEIN"/>
    <property type="match status" value="1"/>
</dbReference>
<dbReference type="Pfam" id="PF00005">
    <property type="entry name" value="ABC_tran"/>
    <property type="match status" value="1"/>
</dbReference>
<keyword evidence="7" id="KW-1185">Reference proteome</keyword>
<sequence length="241" mass="25680">MVSISLSEVGIRLRRRDVLRGVTWHLPETGKTLLAGQNGVGKTTTLRVLSGALSPADGAVLVDGRPIRRRQLRSVVALMPQTITAIPGLSVIDQVAFAGWLGGLRESAARAQALAVLDQVDLVEEKDRNASQLSGGQLRRVGLAEALTRPSDMLLLDEPTAGLDPVQRARFRELVDTIDKPLVLSTHQLDDVDQTFSNVVVLSAGNLAFEGSTQEFLSHGAGDETSRRAESAFVALTGAAS</sequence>
<evidence type="ECO:0000256" key="4">
    <source>
        <dbReference type="ARBA" id="ARBA00022840"/>
    </source>
</evidence>
<dbReference type="GO" id="GO:0016887">
    <property type="term" value="F:ATP hydrolysis activity"/>
    <property type="evidence" value="ECO:0007669"/>
    <property type="project" value="InterPro"/>
</dbReference>
<reference evidence="7" key="1">
    <citation type="submission" date="2015-03" db="EMBL/GenBank/DDBJ databases">
        <title>Luteipulveratus halotolerans sp. nov., a novel actinobacterium (Dermacoccaceae) from Sarawak, Malaysia.</title>
        <authorList>
            <person name="Juboi H."/>
            <person name="Basik A."/>
            <person name="Shamsul S.S."/>
            <person name="Arnold P."/>
            <person name="Schmitt E.K."/>
            <person name="Sanglier J.-J."/>
            <person name="Yeo T."/>
        </authorList>
    </citation>
    <scope>NUCLEOTIDE SEQUENCE [LARGE SCALE GENOMIC DNA]</scope>
    <source>
        <strain evidence="7">C296001</strain>
    </source>
</reference>
<evidence type="ECO:0000256" key="1">
    <source>
        <dbReference type="ARBA" id="ARBA00005417"/>
    </source>
</evidence>
<dbReference type="AlphaFoldDB" id="A0A0L6CDM3"/>
<dbReference type="RefSeq" id="WP_071606627.1">
    <property type="nucleotide sequence ID" value="NZ_LAIR01000003.1"/>
</dbReference>